<feature type="domain" description="Glycine zipper 2TM" evidence="3">
    <location>
        <begin position="72"/>
        <end position="112"/>
    </location>
</feature>
<dbReference type="GO" id="GO:0019867">
    <property type="term" value="C:outer membrane"/>
    <property type="evidence" value="ECO:0007669"/>
    <property type="project" value="InterPro"/>
</dbReference>
<dbReference type="RefSeq" id="WP_354696461.1">
    <property type="nucleotide sequence ID" value="NZ_JAZHOG010000011.1"/>
</dbReference>
<evidence type="ECO:0000313" key="5">
    <source>
        <dbReference type="Proteomes" id="UP001359886"/>
    </source>
</evidence>
<evidence type="ECO:0000256" key="1">
    <source>
        <dbReference type="ARBA" id="ARBA00004370"/>
    </source>
</evidence>
<keyword evidence="5" id="KW-1185">Reference proteome</keyword>
<evidence type="ECO:0000259" key="3">
    <source>
        <dbReference type="Pfam" id="PF05433"/>
    </source>
</evidence>
<accession>A0AAW9RI88</accession>
<protein>
    <submittedName>
        <fullName evidence="4">Glycine zipper 2TM domain-containing protein</fullName>
    </submittedName>
</protein>
<proteinExistence type="predicted"/>
<dbReference type="Proteomes" id="UP001359886">
    <property type="component" value="Unassembled WGS sequence"/>
</dbReference>
<dbReference type="PANTHER" id="PTHR35603">
    <property type="match status" value="1"/>
</dbReference>
<keyword evidence="2" id="KW-0472">Membrane</keyword>
<organism evidence="4 5">
    <name type="scientific">Elongatibacter sediminis</name>
    <dbReference type="NCBI Taxonomy" id="3119006"/>
    <lineage>
        <taxon>Bacteria</taxon>
        <taxon>Pseudomonadati</taxon>
        <taxon>Pseudomonadota</taxon>
        <taxon>Gammaproteobacteria</taxon>
        <taxon>Chromatiales</taxon>
        <taxon>Wenzhouxiangellaceae</taxon>
        <taxon>Elongatibacter</taxon>
    </lineage>
</organism>
<comment type="subcellular location">
    <subcellularLocation>
        <location evidence="1">Membrane</location>
    </subcellularLocation>
</comment>
<evidence type="ECO:0000313" key="4">
    <source>
        <dbReference type="EMBL" id="MEJ8569139.1"/>
    </source>
</evidence>
<dbReference type="InterPro" id="IPR008816">
    <property type="entry name" value="Gly_zipper_2TM_dom"/>
</dbReference>
<dbReference type="NCBIfam" id="NF008437">
    <property type="entry name" value="PRK11280.1"/>
    <property type="match status" value="1"/>
</dbReference>
<dbReference type="Pfam" id="PF05433">
    <property type="entry name" value="Rick_17kDa_Anti"/>
    <property type="match status" value="1"/>
</dbReference>
<sequence>MNRQLVIGGVIGAVAATAIAGVAGTDLIGFGDYADVVSVEPVTRTVTTPREVCGDELVTTTRPVKDEHRISGTIAGAVIGGVLGNQIGDGSGQDIATAGGAVAGGYAGNTIQKKIQEGNTEQRVEHVCQTVHETEEIQNGYHVTYRIEGETRVVHMEHDPGSRIEIENGEPVLDS</sequence>
<evidence type="ECO:0000256" key="2">
    <source>
        <dbReference type="ARBA" id="ARBA00023136"/>
    </source>
</evidence>
<gene>
    <name evidence="4" type="ORF">V3330_16025</name>
</gene>
<dbReference type="AlphaFoldDB" id="A0AAW9RI88"/>
<reference evidence="4 5" key="1">
    <citation type="submission" date="2024-02" db="EMBL/GenBank/DDBJ databases">
        <title>A novel Wenzhouxiangellaceae bacterium, isolated from coastal sediments.</title>
        <authorList>
            <person name="Du Z.-J."/>
            <person name="Ye Y.-Q."/>
            <person name="Zhang X.-Y."/>
        </authorList>
    </citation>
    <scope>NUCLEOTIDE SEQUENCE [LARGE SCALE GENOMIC DNA]</scope>
    <source>
        <strain evidence="4 5">CH-27</strain>
    </source>
</reference>
<name>A0AAW9RI88_9GAMM</name>
<dbReference type="PANTHER" id="PTHR35603:SF2">
    <property type="entry name" value="OUTER MEMBRANE LIPOPROTEIN"/>
    <property type="match status" value="1"/>
</dbReference>
<comment type="caution">
    <text evidence="4">The sequence shown here is derived from an EMBL/GenBank/DDBJ whole genome shotgun (WGS) entry which is preliminary data.</text>
</comment>
<dbReference type="InterPro" id="IPR051407">
    <property type="entry name" value="Bact_OM_lipoprot/Surf_antigen"/>
</dbReference>
<dbReference type="EMBL" id="JAZHOG010000011">
    <property type="protein sequence ID" value="MEJ8569139.1"/>
    <property type="molecule type" value="Genomic_DNA"/>
</dbReference>